<dbReference type="AlphaFoldDB" id="A0AA88DT98"/>
<evidence type="ECO:0000313" key="2">
    <source>
        <dbReference type="Proteomes" id="UP001187192"/>
    </source>
</evidence>
<accession>A0AA88DT98</accession>
<dbReference type="Proteomes" id="UP001187192">
    <property type="component" value="Unassembled WGS sequence"/>
</dbReference>
<comment type="caution">
    <text evidence="1">The sequence shown here is derived from an EMBL/GenBank/DDBJ whole genome shotgun (WGS) entry which is preliminary data.</text>
</comment>
<protein>
    <submittedName>
        <fullName evidence="1">Uncharacterized protein</fullName>
    </submittedName>
</protein>
<organism evidence="1 2">
    <name type="scientific">Ficus carica</name>
    <name type="common">Common fig</name>
    <dbReference type="NCBI Taxonomy" id="3494"/>
    <lineage>
        <taxon>Eukaryota</taxon>
        <taxon>Viridiplantae</taxon>
        <taxon>Streptophyta</taxon>
        <taxon>Embryophyta</taxon>
        <taxon>Tracheophyta</taxon>
        <taxon>Spermatophyta</taxon>
        <taxon>Magnoliopsida</taxon>
        <taxon>eudicotyledons</taxon>
        <taxon>Gunneridae</taxon>
        <taxon>Pentapetalae</taxon>
        <taxon>rosids</taxon>
        <taxon>fabids</taxon>
        <taxon>Rosales</taxon>
        <taxon>Moraceae</taxon>
        <taxon>Ficeae</taxon>
        <taxon>Ficus</taxon>
    </lineage>
</organism>
<name>A0AA88DT98_FICCA</name>
<evidence type="ECO:0000313" key="1">
    <source>
        <dbReference type="EMBL" id="GMN60865.1"/>
    </source>
</evidence>
<gene>
    <name evidence="1" type="ORF">TIFTF001_029960</name>
</gene>
<dbReference type="EMBL" id="BTGU01000103">
    <property type="protein sequence ID" value="GMN60865.1"/>
    <property type="molecule type" value="Genomic_DNA"/>
</dbReference>
<keyword evidence="2" id="KW-1185">Reference proteome</keyword>
<sequence>MKDVMIGAVNDDKQLVVEDNDLVFVPLSCVCSGGFRVRLVGGRDGRREGHERDALSLYLVEGKRGGMSYPPRPT</sequence>
<proteinExistence type="predicted"/>
<reference evidence="1" key="1">
    <citation type="submission" date="2023-07" db="EMBL/GenBank/DDBJ databases">
        <title>draft genome sequence of fig (Ficus carica).</title>
        <authorList>
            <person name="Takahashi T."/>
            <person name="Nishimura K."/>
        </authorList>
    </citation>
    <scope>NUCLEOTIDE SEQUENCE</scope>
</reference>